<dbReference type="STRING" id="890420.SAMN05216226_11319"/>
<dbReference type="Proteomes" id="UP000198856">
    <property type="component" value="Unassembled WGS sequence"/>
</dbReference>
<dbReference type="RefSeq" id="WP_143414167.1">
    <property type="nucleotide sequence ID" value="NZ_FNFC01000013.1"/>
</dbReference>
<protein>
    <recommendedName>
        <fullName evidence="4">RING-type E3 ubiquitin transferase</fullName>
    </recommendedName>
</protein>
<accession>A0A1G8Y1C5</accession>
<evidence type="ECO:0000313" key="2">
    <source>
        <dbReference type="EMBL" id="SDJ96507.1"/>
    </source>
</evidence>
<gene>
    <name evidence="2" type="ORF">SAMN05216226_11319</name>
</gene>
<organism evidence="2 3">
    <name type="scientific">Halovenus aranensis</name>
    <dbReference type="NCBI Taxonomy" id="890420"/>
    <lineage>
        <taxon>Archaea</taxon>
        <taxon>Methanobacteriati</taxon>
        <taxon>Methanobacteriota</taxon>
        <taxon>Stenosarchaea group</taxon>
        <taxon>Halobacteria</taxon>
        <taxon>Halobacteriales</taxon>
        <taxon>Haloarculaceae</taxon>
        <taxon>Halovenus</taxon>
    </lineage>
</organism>
<dbReference type="AlphaFoldDB" id="A0A1G8Y1C5"/>
<reference evidence="2 3" key="1">
    <citation type="submission" date="2016-10" db="EMBL/GenBank/DDBJ databases">
        <authorList>
            <person name="de Groot N.N."/>
        </authorList>
    </citation>
    <scope>NUCLEOTIDE SEQUENCE [LARGE SCALE GENOMIC DNA]</scope>
    <source>
        <strain evidence="2 3">IBRC-M10015</strain>
    </source>
</reference>
<keyword evidence="3" id="KW-1185">Reference proteome</keyword>
<feature type="compositionally biased region" description="Basic and acidic residues" evidence="1">
    <location>
        <begin position="83"/>
        <end position="100"/>
    </location>
</feature>
<name>A0A1G8Y1C5_9EURY</name>
<dbReference type="EMBL" id="FNFC01000013">
    <property type="protein sequence ID" value="SDJ96507.1"/>
    <property type="molecule type" value="Genomic_DNA"/>
</dbReference>
<proteinExistence type="predicted"/>
<evidence type="ECO:0000313" key="3">
    <source>
        <dbReference type="Proteomes" id="UP000198856"/>
    </source>
</evidence>
<sequence>MILTLAIVVLVVVVSLPILLFGGTHLYRAFRLRQNDPDDIQTVRTASDGLVEFTGTAAELNGTVTGKYSEQECLAYAWEHQDRDAGNTGDNRESNYHLEDNGTEGKPFYVRDETGTVAVDPTGANIYGEEDEWKNRERIHTERRIEADDRLHVYGHKQDIVQRREGLGTESTYVGSNTHGMGKLEKIRTRPHLAVGHILGISSDLHVTVGDESDAIKRFGFIGAFFTALGLVQFVVAGLVIFASL</sequence>
<evidence type="ECO:0008006" key="4">
    <source>
        <dbReference type="Google" id="ProtNLM"/>
    </source>
</evidence>
<feature type="region of interest" description="Disordered" evidence="1">
    <location>
        <begin position="83"/>
        <end position="107"/>
    </location>
</feature>
<evidence type="ECO:0000256" key="1">
    <source>
        <dbReference type="SAM" id="MobiDB-lite"/>
    </source>
</evidence>
<dbReference type="OrthoDB" id="170690at2157"/>